<dbReference type="EMBL" id="CP032229">
    <property type="protein sequence ID" value="QBJ89762.1"/>
    <property type="molecule type" value="Genomic_DNA"/>
</dbReference>
<dbReference type="AlphaFoldDB" id="A0A4P6TSX7"/>
<organism evidence="2 3">
    <name type="scientific">Streptomyces seoulensis</name>
    <dbReference type="NCBI Taxonomy" id="73044"/>
    <lineage>
        <taxon>Bacteria</taxon>
        <taxon>Bacillati</taxon>
        <taxon>Actinomycetota</taxon>
        <taxon>Actinomycetes</taxon>
        <taxon>Kitasatosporales</taxon>
        <taxon>Streptomycetaceae</taxon>
        <taxon>Streptomyces</taxon>
    </lineage>
</organism>
<dbReference type="KEGG" id="sseo:D0Z67_05205"/>
<dbReference type="OrthoDB" id="4288535at2"/>
<keyword evidence="3" id="KW-1185">Reference proteome</keyword>
<name>A0A4P6TSX7_STRSO</name>
<proteinExistence type="predicted"/>
<protein>
    <submittedName>
        <fullName evidence="2">Uncharacterized protein</fullName>
    </submittedName>
</protein>
<feature type="compositionally biased region" description="Basic and acidic residues" evidence="1">
    <location>
        <begin position="1"/>
        <end position="10"/>
    </location>
</feature>
<evidence type="ECO:0000313" key="3">
    <source>
        <dbReference type="Proteomes" id="UP000292547"/>
    </source>
</evidence>
<feature type="region of interest" description="Disordered" evidence="1">
    <location>
        <begin position="1"/>
        <end position="50"/>
    </location>
</feature>
<dbReference type="Proteomes" id="UP000292547">
    <property type="component" value="Chromosome"/>
</dbReference>
<reference evidence="2 3" key="1">
    <citation type="submission" date="2018-08" db="EMBL/GenBank/DDBJ databases">
        <title>The complete genome sequence of Streptomyces seoulensis, a pioneer strain for nickel superoxide dismutase discovery.</title>
        <authorList>
            <person name="Shin J."/>
            <person name="Lee J.-S."/>
            <person name="Lee E.-J."/>
            <person name="Youn H.-D."/>
        </authorList>
    </citation>
    <scope>NUCLEOTIDE SEQUENCE [LARGE SCALE GENOMIC DNA]</scope>
    <source>
        <strain evidence="2 3">KCTC 9819</strain>
    </source>
</reference>
<sequence>MLRCCRDDISPHPQGASRSLELRAHHAVKPGVDAPKNRQRQDSYNGPSIGTHGRVDGLFGAVFCTRGQRCRDRFEWRTSQCQLRSGIPEFSRFGGRGISAGAQLR</sequence>
<evidence type="ECO:0000313" key="2">
    <source>
        <dbReference type="EMBL" id="QBJ89762.1"/>
    </source>
</evidence>
<evidence type="ECO:0000256" key="1">
    <source>
        <dbReference type="SAM" id="MobiDB-lite"/>
    </source>
</evidence>
<accession>A0A4P6TSX7</accession>
<gene>
    <name evidence="2" type="ORF">D0Z67_05205</name>
</gene>